<dbReference type="GO" id="GO:0005886">
    <property type="term" value="C:plasma membrane"/>
    <property type="evidence" value="ECO:0007669"/>
    <property type="project" value="UniProtKB-SubCell"/>
</dbReference>
<evidence type="ECO:0008006" key="12">
    <source>
        <dbReference type="Google" id="ProtNLM"/>
    </source>
</evidence>
<organism evidence="10 11">
    <name type="scientific">Pedobacter petrophilus</name>
    <dbReference type="NCBI Taxonomy" id="1908241"/>
    <lineage>
        <taxon>Bacteria</taxon>
        <taxon>Pseudomonadati</taxon>
        <taxon>Bacteroidota</taxon>
        <taxon>Sphingobacteriia</taxon>
        <taxon>Sphingobacteriales</taxon>
        <taxon>Sphingobacteriaceae</taxon>
        <taxon>Pedobacter</taxon>
    </lineage>
</organism>
<evidence type="ECO:0000256" key="8">
    <source>
        <dbReference type="ARBA" id="ARBA00034708"/>
    </source>
</evidence>
<evidence type="ECO:0000313" key="10">
    <source>
        <dbReference type="EMBL" id="MRX76022.1"/>
    </source>
</evidence>
<keyword evidence="7 9" id="KW-0472">Membrane</keyword>
<protein>
    <recommendedName>
        <fullName evidence="12">Bestrophin</fullName>
    </recommendedName>
</protein>
<comment type="subcellular location">
    <subcellularLocation>
        <location evidence="1">Cell membrane</location>
        <topology evidence="1">Multi-pass membrane protein</topology>
    </subcellularLocation>
</comment>
<dbReference type="Pfam" id="PF25539">
    <property type="entry name" value="Bestrophin_2"/>
    <property type="match status" value="1"/>
</dbReference>
<dbReference type="GO" id="GO:0005254">
    <property type="term" value="F:chloride channel activity"/>
    <property type="evidence" value="ECO:0007669"/>
    <property type="project" value="InterPro"/>
</dbReference>
<evidence type="ECO:0000256" key="7">
    <source>
        <dbReference type="ARBA" id="ARBA00023136"/>
    </source>
</evidence>
<dbReference type="OrthoDB" id="445589at2"/>
<evidence type="ECO:0000256" key="3">
    <source>
        <dbReference type="ARBA" id="ARBA00022475"/>
    </source>
</evidence>
<keyword evidence="2" id="KW-0813">Transport</keyword>
<evidence type="ECO:0000256" key="6">
    <source>
        <dbReference type="ARBA" id="ARBA00023065"/>
    </source>
</evidence>
<feature type="transmembrane region" description="Helical" evidence="9">
    <location>
        <begin position="21"/>
        <end position="42"/>
    </location>
</feature>
<dbReference type="InterPro" id="IPR044669">
    <property type="entry name" value="YneE/VCCN1/2-like"/>
</dbReference>
<feature type="transmembrane region" description="Helical" evidence="9">
    <location>
        <begin position="54"/>
        <end position="75"/>
    </location>
</feature>
<comment type="similarity">
    <text evidence="8">Belongs to the anion channel-forming bestrophin (TC 1.A.46) family.</text>
</comment>
<evidence type="ECO:0000256" key="9">
    <source>
        <dbReference type="SAM" id="Phobius"/>
    </source>
</evidence>
<proteinExistence type="inferred from homology"/>
<dbReference type="Proteomes" id="UP000487757">
    <property type="component" value="Unassembled WGS sequence"/>
</dbReference>
<accession>A0A7K0FXC9</accession>
<name>A0A7K0FXC9_9SPHI</name>
<keyword evidence="4 9" id="KW-0812">Transmembrane</keyword>
<keyword evidence="6" id="KW-0406">Ion transport</keyword>
<evidence type="ECO:0000256" key="4">
    <source>
        <dbReference type="ARBA" id="ARBA00022692"/>
    </source>
</evidence>
<dbReference type="AlphaFoldDB" id="A0A7K0FXC9"/>
<gene>
    <name evidence="10" type="ORF">GJU39_07960</name>
</gene>
<dbReference type="PANTHER" id="PTHR33281">
    <property type="entry name" value="UPF0187 PROTEIN YNEE"/>
    <property type="match status" value="1"/>
</dbReference>
<keyword evidence="5 9" id="KW-1133">Transmembrane helix</keyword>
<dbReference type="EMBL" id="WKKH01000009">
    <property type="protein sequence ID" value="MRX76022.1"/>
    <property type="molecule type" value="Genomic_DNA"/>
</dbReference>
<evidence type="ECO:0000256" key="1">
    <source>
        <dbReference type="ARBA" id="ARBA00004651"/>
    </source>
</evidence>
<comment type="caution">
    <text evidence="10">The sequence shown here is derived from an EMBL/GenBank/DDBJ whole genome shotgun (WGS) entry which is preliminary data.</text>
</comment>
<keyword evidence="3" id="KW-1003">Cell membrane</keyword>
<evidence type="ECO:0000256" key="5">
    <source>
        <dbReference type="ARBA" id="ARBA00022989"/>
    </source>
</evidence>
<dbReference type="PANTHER" id="PTHR33281:SF19">
    <property type="entry name" value="VOLTAGE-DEPENDENT ANION CHANNEL-FORMING PROTEIN YNEE"/>
    <property type="match status" value="1"/>
</dbReference>
<evidence type="ECO:0000313" key="11">
    <source>
        <dbReference type="Proteomes" id="UP000487757"/>
    </source>
</evidence>
<feature type="transmembrane region" description="Helical" evidence="9">
    <location>
        <begin position="209"/>
        <end position="228"/>
    </location>
</feature>
<keyword evidence="11" id="KW-1185">Reference proteome</keyword>
<reference evidence="10 11" key="1">
    <citation type="submission" date="2019-11" db="EMBL/GenBank/DDBJ databases">
        <title>Pedobacter petrophilus genome.</title>
        <authorList>
            <person name="Feldbauer M.J."/>
            <person name="Newman J.D."/>
        </authorList>
    </citation>
    <scope>NUCLEOTIDE SEQUENCE [LARGE SCALE GENOMIC DNA]</scope>
    <source>
        <strain evidence="10 11">LMG 29686</strain>
    </source>
</reference>
<dbReference type="RefSeq" id="WP_154280257.1">
    <property type="nucleotide sequence ID" value="NZ_JBHUJQ010000001.1"/>
</dbReference>
<sequence length="288" mass="33318">MINYNPKDWFTYIFHFHKGDTILKLWPLMISVSIFSALVAFLELNVFKLSKSDYVSNIGMMHSLLGFVISMLLVFRTNTSYDRWWDGRKLLGGLTNVSRNFAMKIKALKLPEDDLRFFEYGIPKFAFAMKEHLREKKYFGKNSFLIEVKDGKHIPNQVASSMITRIYDLLRQGLISQEQLIILTNDVNQFTDICGGCERIKNTPIPYSYSAFIKKFIFIYVLTIPIGWVFSLGYYLVLIVPFILYVLASLELIAEEIEDPFGMDANDLPVDTICNNIEKHVEEILGND</sequence>
<evidence type="ECO:0000256" key="2">
    <source>
        <dbReference type="ARBA" id="ARBA00022448"/>
    </source>
</evidence>